<name>A0A3M0KMR8_HIRRU</name>
<dbReference type="EMBL" id="QRBI01000105">
    <property type="protein sequence ID" value="RMC13911.1"/>
    <property type="molecule type" value="Genomic_DNA"/>
</dbReference>
<feature type="transmembrane region" description="Helical" evidence="1">
    <location>
        <begin position="209"/>
        <end position="232"/>
    </location>
</feature>
<protein>
    <submittedName>
        <fullName evidence="2">Uncharacterized protein</fullName>
    </submittedName>
</protein>
<proteinExistence type="predicted"/>
<sequence length="370" mass="41260">MISADPSAKRTDPSIAEDSLRHGSLGTARIYVCVLACVVLVKVVSTLQKNNRIMTQDDDLFWRQMWTNEMAKVYIKTWRIFLVDLDVRLKNVGASANVQMKSKSSPPAGNRNFHPSNSSFINSLNHIGSELITQAMIARMDSASLLMIHVRFSLREEKINRGVRSGKGKDLPKKRFLKKPKYPFSLEKFHSCSVTNRMSLCGSTLHKELAGAILFHLAHYLVTGFFCSHYFIQPTEQLSHHPNETIPVTVTAVVSITTSIFLWAGTAVAARAPESSVLSCAHISVHILPTHIRAWSAAGRQGMPCEGMLCEGRPAASNSGGLDNICWEVFVLLEAKIKGKLNFDIIQRGREMEHMEKEGVLTRFGVQQRL</sequence>
<evidence type="ECO:0000256" key="1">
    <source>
        <dbReference type="SAM" id="Phobius"/>
    </source>
</evidence>
<dbReference type="AlphaFoldDB" id="A0A3M0KMR8"/>
<comment type="caution">
    <text evidence="2">The sequence shown here is derived from an EMBL/GenBank/DDBJ whole genome shotgun (WGS) entry which is preliminary data.</text>
</comment>
<keyword evidence="1" id="KW-1133">Transmembrane helix</keyword>
<gene>
    <name evidence="2" type="ORF">DUI87_08994</name>
</gene>
<feature type="transmembrane region" description="Helical" evidence="1">
    <location>
        <begin position="252"/>
        <end position="270"/>
    </location>
</feature>
<feature type="transmembrane region" description="Helical" evidence="1">
    <location>
        <begin position="28"/>
        <end position="47"/>
    </location>
</feature>
<evidence type="ECO:0000313" key="2">
    <source>
        <dbReference type="EMBL" id="RMC13911.1"/>
    </source>
</evidence>
<keyword evidence="1" id="KW-0472">Membrane</keyword>
<keyword evidence="3" id="KW-1185">Reference proteome</keyword>
<dbReference type="Proteomes" id="UP000269221">
    <property type="component" value="Unassembled WGS sequence"/>
</dbReference>
<evidence type="ECO:0000313" key="3">
    <source>
        <dbReference type="Proteomes" id="UP000269221"/>
    </source>
</evidence>
<keyword evidence="1" id="KW-0812">Transmembrane</keyword>
<organism evidence="2 3">
    <name type="scientific">Hirundo rustica rustica</name>
    <dbReference type="NCBI Taxonomy" id="333673"/>
    <lineage>
        <taxon>Eukaryota</taxon>
        <taxon>Metazoa</taxon>
        <taxon>Chordata</taxon>
        <taxon>Craniata</taxon>
        <taxon>Vertebrata</taxon>
        <taxon>Euteleostomi</taxon>
        <taxon>Archelosauria</taxon>
        <taxon>Archosauria</taxon>
        <taxon>Dinosauria</taxon>
        <taxon>Saurischia</taxon>
        <taxon>Theropoda</taxon>
        <taxon>Coelurosauria</taxon>
        <taxon>Aves</taxon>
        <taxon>Neognathae</taxon>
        <taxon>Neoaves</taxon>
        <taxon>Telluraves</taxon>
        <taxon>Australaves</taxon>
        <taxon>Passeriformes</taxon>
        <taxon>Sylvioidea</taxon>
        <taxon>Hirundinidae</taxon>
        <taxon>Hirundo</taxon>
    </lineage>
</organism>
<accession>A0A3M0KMR8</accession>
<reference evidence="2 3" key="1">
    <citation type="submission" date="2018-07" db="EMBL/GenBank/DDBJ databases">
        <title>A high quality draft genome assembly of the barn swallow (H. rustica rustica).</title>
        <authorList>
            <person name="Formenti G."/>
            <person name="Chiara M."/>
            <person name="Poveda L."/>
            <person name="Francoijs K.-J."/>
            <person name="Bonisoli-Alquati A."/>
            <person name="Canova L."/>
            <person name="Gianfranceschi L."/>
            <person name="Horner D.S."/>
            <person name="Saino N."/>
        </authorList>
    </citation>
    <scope>NUCLEOTIDE SEQUENCE [LARGE SCALE GENOMIC DNA]</scope>
    <source>
        <strain evidence="2">Chelidonia</strain>
        <tissue evidence="2">Blood</tissue>
    </source>
</reference>